<reference evidence="2 3" key="1">
    <citation type="submission" date="2020-08" db="EMBL/GenBank/DDBJ databases">
        <title>Sequencing the genomes of 1000 actinobacteria strains.</title>
        <authorList>
            <person name="Klenk H.-P."/>
        </authorList>
    </citation>
    <scope>NUCLEOTIDE SEQUENCE [LARGE SCALE GENOMIC DNA]</scope>
    <source>
        <strain evidence="2 3">DSM 45809</strain>
    </source>
</reference>
<dbReference type="Gene3D" id="3.40.50.720">
    <property type="entry name" value="NAD(P)-binding Rossmann-like Domain"/>
    <property type="match status" value="1"/>
</dbReference>
<proteinExistence type="predicted"/>
<protein>
    <submittedName>
        <fullName evidence="2">NADPH:quinone reductase-like Zn-dependent oxidoreductase</fullName>
    </submittedName>
</protein>
<keyword evidence="3" id="KW-1185">Reference proteome</keyword>
<dbReference type="SMART" id="SM00829">
    <property type="entry name" value="PKS_ER"/>
    <property type="match status" value="1"/>
</dbReference>
<dbReference type="SUPFAM" id="SSF50129">
    <property type="entry name" value="GroES-like"/>
    <property type="match status" value="1"/>
</dbReference>
<dbReference type="EMBL" id="JACHNB010000001">
    <property type="protein sequence ID" value="MBB4745324.1"/>
    <property type="molecule type" value="Genomic_DNA"/>
</dbReference>
<dbReference type="InterPro" id="IPR036291">
    <property type="entry name" value="NAD(P)-bd_dom_sf"/>
</dbReference>
<dbReference type="Gene3D" id="3.90.180.10">
    <property type="entry name" value="Medium-chain alcohol dehydrogenases, catalytic domain"/>
    <property type="match status" value="1"/>
</dbReference>
<dbReference type="Pfam" id="PF08240">
    <property type="entry name" value="ADH_N"/>
    <property type="match status" value="1"/>
</dbReference>
<dbReference type="InterPro" id="IPR050700">
    <property type="entry name" value="YIM1/Zinc_Alcohol_DH_Fams"/>
</dbReference>
<evidence type="ECO:0000313" key="2">
    <source>
        <dbReference type="EMBL" id="MBB4745324.1"/>
    </source>
</evidence>
<organism evidence="2 3">
    <name type="scientific">Actinoplanes octamycinicus</name>
    <dbReference type="NCBI Taxonomy" id="135948"/>
    <lineage>
        <taxon>Bacteria</taxon>
        <taxon>Bacillati</taxon>
        <taxon>Actinomycetota</taxon>
        <taxon>Actinomycetes</taxon>
        <taxon>Micromonosporales</taxon>
        <taxon>Micromonosporaceae</taxon>
        <taxon>Actinoplanes</taxon>
    </lineage>
</organism>
<accession>A0A7W7MCN3</accession>
<sequence length="325" mass="33170">MRAVVQDVYGDAGVLQLRDVARPAAGPGQVLVRVVAAGVDPGVWHMMTGRPWAMRPVTGLRTPKIQTRGRDLAGVVEAVGAGVTGFAPGDEVYGTTPTGSFAEFAVAPADRLAGKPANLSFEQAAVVPVSGTTALQAVRDVAQVRAGQRVLVIGAGGGIGSFAVQLAFAAGADVTGVCSAGKADLVRSLGAADVLDYRTEEVDARGPVFDAVIDIAGSRPLSVLRRALTPRGTLVLVGGEARGTALLGGMSRAWLAAPLASLVSGQHLKGMLARENAADLEALAELLESGTLRVAVERAFPLAHAADAIRLIGSGHSRGKLVITI</sequence>
<dbReference type="AlphaFoldDB" id="A0A7W7MCN3"/>
<dbReference type="CDD" id="cd08267">
    <property type="entry name" value="MDR1"/>
    <property type="match status" value="1"/>
</dbReference>
<dbReference type="SUPFAM" id="SSF51735">
    <property type="entry name" value="NAD(P)-binding Rossmann-fold domains"/>
    <property type="match status" value="1"/>
</dbReference>
<feature type="domain" description="Enoyl reductase (ER)" evidence="1">
    <location>
        <begin position="10"/>
        <end position="323"/>
    </location>
</feature>
<evidence type="ECO:0000313" key="3">
    <source>
        <dbReference type="Proteomes" id="UP000546162"/>
    </source>
</evidence>
<evidence type="ECO:0000259" key="1">
    <source>
        <dbReference type="SMART" id="SM00829"/>
    </source>
</evidence>
<comment type="caution">
    <text evidence="2">The sequence shown here is derived from an EMBL/GenBank/DDBJ whole genome shotgun (WGS) entry which is preliminary data.</text>
</comment>
<dbReference type="InterPro" id="IPR011032">
    <property type="entry name" value="GroES-like_sf"/>
</dbReference>
<dbReference type="InterPro" id="IPR013154">
    <property type="entry name" value="ADH-like_N"/>
</dbReference>
<dbReference type="Proteomes" id="UP000546162">
    <property type="component" value="Unassembled WGS sequence"/>
</dbReference>
<dbReference type="PANTHER" id="PTHR11695">
    <property type="entry name" value="ALCOHOL DEHYDROGENASE RELATED"/>
    <property type="match status" value="1"/>
</dbReference>
<dbReference type="Pfam" id="PF13602">
    <property type="entry name" value="ADH_zinc_N_2"/>
    <property type="match status" value="1"/>
</dbReference>
<dbReference type="RefSeq" id="WP_185045592.1">
    <property type="nucleotide sequence ID" value="NZ_BAABFG010000005.1"/>
</dbReference>
<dbReference type="PANTHER" id="PTHR11695:SF294">
    <property type="entry name" value="RETICULON-4-INTERACTING PROTEIN 1, MITOCHONDRIAL"/>
    <property type="match status" value="1"/>
</dbReference>
<dbReference type="InterPro" id="IPR020843">
    <property type="entry name" value="ER"/>
</dbReference>
<gene>
    <name evidence="2" type="ORF">BJY16_008783</name>
</gene>
<dbReference type="GO" id="GO:0016491">
    <property type="term" value="F:oxidoreductase activity"/>
    <property type="evidence" value="ECO:0007669"/>
    <property type="project" value="InterPro"/>
</dbReference>
<name>A0A7W7MCN3_9ACTN</name>